<feature type="compositionally biased region" description="Polar residues" evidence="1">
    <location>
        <begin position="762"/>
        <end position="778"/>
    </location>
</feature>
<dbReference type="OrthoDB" id="535807at2759"/>
<sequence length="907" mass="94823">MDGASTTVPPSSVSGGVAQLDRLTLTQLARTSDVLADEPLQALTRLAATNQSCQVLEAISKTALVLRDAPTAAPCGTTSLGLEALPQCSSAYAPAATIPETCVTLFHVHNILLQAAYASQQDFDVWTELVQAGVELYLRKAPRHIVAFSNANLEPILDALAHQDLWRFQYLLWQRLLAHIPTWDSMQDFCSVIHGCELAAQEATTAATAAAAAAAAGAGLGGGSVGVAGDVPADGVLADMPGSWSADMHGSHGGFVPDIGGFGLPWASTAGQIDVLPSIGRKVEAPNLQTATAAATSQIAAATAAAAASALYERQAELAEYSILMRECIREALEGAATRGLASSPQPHAAAQQLLEAVTLFEARQRSATTLTALRCAFIPTPDWLSRVAAAGVQGSGWLSAAQVVKLLQDLDALAPQPVESQGQPSRWLNATGQAAAERAVLRHISSRAWSPQQAISVIKVLVGKCRGPPGDQLCGVTEGLLLTCSEAWQDAGLMCAVLQEAVEFASPPDGSAAEGSSSATALTVAHLSLARAALNRASYLVESTAPRTNDGGDTAAAPETDTSASGSGRVMTGPRIWRSREFLYERYPRLLQAARRFGYPLQAFRLQEYVDELYNHLAASPGHELVAVGPEGLALALQAVVSSPCCRDPQWAAAFERACLMLISVQFSVGYTHPKRWLGLLEATVNTLPFPMPALAAGIKALLVRLCDTRRHAKYFWQVLPLIGALERRAAAVAWGQHSHDLHGMGHHQSASDQSAASMWTPVSSMGASGKPSSPASNLAGRLRINGVSVGKTVLGGGPHRRGPPGTMAHRGSANALPSGRSSVSSSGSGAASSSQQNAATAGAGNGGNLRPVLPPPDISKHHISEEEYNRWCEDLGQRLALSMACLSDQDRVAQLSVFGIGATGP</sequence>
<reference evidence="2 3" key="1">
    <citation type="journal article" date="2010" name="Science">
        <title>Genomic analysis of organismal complexity in the multicellular green alga Volvox carteri.</title>
        <authorList>
            <person name="Prochnik S.E."/>
            <person name="Umen J."/>
            <person name="Nedelcu A.M."/>
            <person name="Hallmann A."/>
            <person name="Miller S.M."/>
            <person name="Nishii I."/>
            <person name="Ferris P."/>
            <person name="Kuo A."/>
            <person name="Mitros T."/>
            <person name="Fritz-Laylin L.K."/>
            <person name="Hellsten U."/>
            <person name="Chapman J."/>
            <person name="Simakov O."/>
            <person name="Rensing S.A."/>
            <person name="Terry A."/>
            <person name="Pangilinan J."/>
            <person name="Kapitonov V."/>
            <person name="Jurka J."/>
            <person name="Salamov A."/>
            <person name="Shapiro H."/>
            <person name="Schmutz J."/>
            <person name="Grimwood J."/>
            <person name="Lindquist E."/>
            <person name="Lucas S."/>
            <person name="Grigoriev I.V."/>
            <person name="Schmitt R."/>
            <person name="Kirk D."/>
            <person name="Rokhsar D.S."/>
        </authorList>
    </citation>
    <scope>NUCLEOTIDE SEQUENCE [LARGE SCALE GENOMIC DNA]</scope>
    <source>
        <strain evidence="3">f. Nagariensis / Eve</strain>
    </source>
</reference>
<keyword evidence="3" id="KW-1185">Reference proteome</keyword>
<protein>
    <submittedName>
        <fullName evidence="2">Uncharacterized protein</fullName>
    </submittedName>
</protein>
<evidence type="ECO:0000256" key="1">
    <source>
        <dbReference type="SAM" id="MobiDB-lite"/>
    </source>
</evidence>
<proteinExistence type="predicted"/>
<feature type="region of interest" description="Disordered" evidence="1">
    <location>
        <begin position="545"/>
        <end position="571"/>
    </location>
</feature>
<name>D8U507_VOLCA</name>
<organism evidence="3">
    <name type="scientific">Volvox carteri f. nagariensis</name>
    <dbReference type="NCBI Taxonomy" id="3068"/>
    <lineage>
        <taxon>Eukaryota</taxon>
        <taxon>Viridiplantae</taxon>
        <taxon>Chlorophyta</taxon>
        <taxon>core chlorophytes</taxon>
        <taxon>Chlorophyceae</taxon>
        <taxon>CS clade</taxon>
        <taxon>Chlamydomonadales</taxon>
        <taxon>Volvocaceae</taxon>
        <taxon>Volvox</taxon>
    </lineage>
</organism>
<dbReference type="Proteomes" id="UP000001058">
    <property type="component" value="Unassembled WGS sequence"/>
</dbReference>
<dbReference type="EMBL" id="GL378359">
    <property type="protein sequence ID" value="EFJ45134.1"/>
    <property type="molecule type" value="Genomic_DNA"/>
</dbReference>
<accession>D8U507</accession>
<dbReference type="InParanoid" id="D8U507"/>
<evidence type="ECO:0000313" key="3">
    <source>
        <dbReference type="Proteomes" id="UP000001058"/>
    </source>
</evidence>
<evidence type="ECO:0000313" key="2">
    <source>
        <dbReference type="EMBL" id="EFJ45134.1"/>
    </source>
</evidence>
<dbReference type="AlphaFoldDB" id="D8U507"/>
<feature type="compositionally biased region" description="Low complexity" evidence="1">
    <location>
        <begin position="820"/>
        <end position="844"/>
    </location>
</feature>
<feature type="region of interest" description="Disordered" evidence="1">
    <location>
        <begin position="744"/>
        <end position="862"/>
    </location>
</feature>
<dbReference type="GeneID" id="9616531"/>
<feature type="compositionally biased region" description="Low complexity" evidence="1">
    <location>
        <begin position="750"/>
        <end position="759"/>
    </location>
</feature>
<dbReference type="RefSeq" id="XP_002953810.1">
    <property type="nucleotide sequence ID" value="XM_002953764.1"/>
</dbReference>
<gene>
    <name evidence="2" type="ORF">VOLCADRAFT_94524</name>
</gene>
<dbReference type="KEGG" id="vcn:VOLCADRAFT_94524"/>